<dbReference type="GO" id="GO:0005615">
    <property type="term" value="C:extracellular space"/>
    <property type="evidence" value="ECO:0007669"/>
    <property type="project" value="InterPro"/>
</dbReference>
<feature type="binding site" evidence="8">
    <location>
        <position position="343"/>
    </location>
    <ligand>
        <name>Fe(3+)</name>
        <dbReference type="ChEBI" id="CHEBI:29034"/>
        <label>1</label>
    </ligand>
</feature>
<dbReference type="PIRSF" id="PIRSF002549">
    <property type="entry name" value="Transferrin"/>
    <property type="match status" value="1"/>
</dbReference>
<protein>
    <recommendedName>
        <fullName evidence="10">Transferrin-like domain-containing protein</fullName>
    </recommendedName>
</protein>
<dbReference type="GO" id="GO:0051241">
    <property type="term" value="P:negative regulation of multicellular organismal process"/>
    <property type="evidence" value="ECO:0007669"/>
    <property type="project" value="UniProtKB-ARBA"/>
</dbReference>
<comment type="similarity">
    <text evidence="6">Belongs to the transferrin family.</text>
</comment>
<dbReference type="AlphaFoldDB" id="A0A8C9M9W0"/>
<feature type="binding site" evidence="8">
    <location>
        <position position="196"/>
    </location>
    <ligand>
        <name>Fe(3+)</name>
        <dbReference type="ChEBI" id="CHEBI:29034"/>
        <label>1</label>
    </ligand>
</feature>
<dbReference type="PANTHER" id="PTHR11485:SF20">
    <property type="entry name" value="INHIBITOR OF CARBONIC ANHYDRASE"/>
    <property type="match status" value="1"/>
</dbReference>
<dbReference type="GeneTree" id="ENSGT00940000163596"/>
<feature type="disulfide bond" evidence="9">
    <location>
        <begin position="401"/>
        <end position="415"/>
    </location>
</feature>
<dbReference type="CDD" id="cd13618">
    <property type="entry name" value="PBP2_transferrin_N"/>
    <property type="match status" value="1"/>
</dbReference>
<feature type="binding site" evidence="7">
    <location>
        <position position="133"/>
    </location>
    <ligand>
        <name>hydrogencarbonate</name>
        <dbReference type="ChEBI" id="CHEBI:17544"/>
        <label>1</label>
    </ligand>
</feature>
<evidence type="ECO:0000256" key="1">
    <source>
        <dbReference type="ARBA" id="ARBA00004613"/>
    </source>
</evidence>
<dbReference type="Gene3D" id="3.40.190.10">
    <property type="entry name" value="Periplasmic binding protein-like II"/>
    <property type="match status" value="3"/>
</dbReference>
<evidence type="ECO:0000313" key="11">
    <source>
        <dbReference type="Ensembl" id="ENSPTIP00000016799.1"/>
    </source>
</evidence>
<dbReference type="Ensembl" id="ENSPTIT00000020979.1">
    <property type="protein sequence ID" value="ENSPTIP00000016799.1"/>
    <property type="gene ID" value="ENSPTIG00000015216.1"/>
</dbReference>
<dbReference type="PROSITE" id="PS51408">
    <property type="entry name" value="TRANSFERRIN_LIKE_4"/>
    <property type="match status" value="2"/>
</dbReference>
<dbReference type="Pfam" id="PF00405">
    <property type="entry name" value="Transferrin"/>
    <property type="match status" value="2"/>
</dbReference>
<feature type="domain" description="Transferrin-like" evidence="10">
    <location>
        <begin position="342"/>
        <end position="582"/>
    </location>
</feature>
<keyword evidence="4 9" id="KW-1015">Disulfide bond</keyword>
<feature type="binding site" evidence="8">
    <location>
        <position position="257"/>
    </location>
    <ligand>
        <name>Fe(3+)</name>
        <dbReference type="ChEBI" id="CHEBI:29034"/>
        <label>1</label>
    </ligand>
</feature>
<keyword evidence="12" id="KW-1185">Reference proteome</keyword>
<feature type="binding site" evidence="7">
    <location>
        <position position="375"/>
    </location>
    <ligand>
        <name>hydrogencarbonate</name>
        <dbReference type="ChEBI" id="CHEBI:17544"/>
        <label>1</label>
    </ligand>
</feature>
<feature type="binding site" evidence="7">
    <location>
        <position position="134"/>
    </location>
    <ligand>
        <name>hydrogencarbonate</name>
        <dbReference type="ChEBI" id="CHEBI:17544"/>
        <label>1</label>
    </ligand>
</feature>
<evidence type="ECO:0000256" key="8">
    <source>
        <dbReference type="PIRSR" id="PIRSR002549-3"/>
    </source>
</evidence>
<feature type="disulfide bond" evidence="9">
    <location>
        <begin position="125"/>
        <end position="202"/>
    </location>
</feature>
<dbReference type="GO" id="GO:0005886">
    <property type="term" value="C:plasma membrane"/>
    <property type="evidence" value="ECO:0007669"/>
    <property type="project" value="TreeGrafter"/>
</dbReference>
<feature type="disulfide bond" evidence="9">
    <location>
        <begin position="412"/>
        <end position="425"/>
    </location>
</feature>
<dbReference type="GO" id="GO:0046872">
    <property type="term" value="F:metal ion binding"/>
    <property type="evidence" value="ECO:0007669"/>
    <property type="project" value="UniProtKB-KW"/>
</dbReference>
<evidence type="ECO:0000256" key="6">
    <source>
        <dbReference type="PIRNR" id="PIRNR002549"/>
    </source>
</evidence>
<feature type="disulfide bond" evidence="9">
    <location>
        <begin position="391"/>
        <end position="583"/>
    </location>
</feature>
<keyword evidence="8" id="KW-0479">Metal-binding</keyword>
<feature type="binding site" evidence="7">
    <location>
        <position position="376"/>
    </location>
    <ligand>
        <name>hydrogencarbonate</name>
        <dbReference type="ChEBI" id="CHEBI:17544"/>
        <label>1</label>
    </ligand>
</feature>
<dbReference type="PRINTS" id="PR00422">
    <property type="entry name" value="TRANSFERRIN"/>
</dbReference>
<proteinExistence type="inferred from homology"/>
<keyword evidence="2" id="KW-0964">Secreted</keyword>
<evidence type="ECO:0000256" key="3">
    <source>
        <dbReference type="ARBA" id="ARBA00022737"/>
    </source>
</evidence>
<comment type="subcellular location">
    <subcellularLocation>
        <location evidence="1">Secreted</location>
    </subcellularLocation>
</comment>
<evidence type="ECO:0000256" key="5">
    <source>
        <dbReference type="ARBA" id="ARBA00023180"/>
    </source>
</evidence>
<evidence type="ECO:0000256" key="4">
    <source>
        <dbReference type="ARBA" id="ARBA00023157"/>
    </source>
</evidence>
<dbReference type="FunFam" id="3.40.190.10:FF:000105">
    <property type="entry name" value="Serotransferrin"/>
    <property type="match status" value="1"/>
</dbReference>
<dbReference type="PROSITE" id="PS00206">
    <property type="entry name" value="TRANSFERRIN_LIKE_2"/>
    <property type="match status" value="1"/>
</dbReference>
<dbReference type="GO" id="GO:0055037">
    <property type="term" value="C:recycling endosome"/>
    <property type="evidence" value="ECO:0007669"/>
    <property type="project" value="TreeGrafter"/>
</dbReference>
<feature type="disulfide bond" evidence="9">
    <location>
        <begin position="26"/>
        <end position="46"/>
    </location>
</feature>
<dbReference type="Proteomes" id="UP000675900">
    <property type="component" value="Unassembled WGS sequence"/>
</dbReference>
<dbReference type="InterPro" id="IPR018195">
    <property type="entry name" value="Transferrin_Fe_BS"/>
</dbReference>
<organism evidence="11 12">
    <name type="scientific">Panthera tigris altaica</name>
    <name type="common">Siberian tiger</name>
    <dbReference type="NCBI Taxonomy" id="74533"/>
    <lineage>
        <taxon>Eukaryota</taxon>
        <taxon>Metazoa</taxon>
        <taxon>Chordata</taxon>
        <taxon>Craniata</taxon>
        <taxon>Vertebrata</taxon>
        <taxon>Euteleostomi</taxon>
        <taxon>Mammalia</taxon>
        <taxon>Eutheria</taxon>
        <taxon>Laurasiatheria</taxon>
        <taxon>Carnivora</taxon>
        <taxon>Feliformia</taxon>
        <taxon>Felidae</taxon>
        <taxon>Pantherinae</taxon>
        <taxon>Panthera</taxon>
    </lineage>
</organism>
<keyword evidence="5" id="KW-0325">Glycoprotein</keyword>
<evidence type="ECO:0000256" key="7">
    <source>
        <dbReference type="PIRSR" id="PIRSR002549-2"/>
    </source>
</evidence>
<accession>A0A8C9M9W0</accession>
<evidence type="ECO:0000256" key="2">
    <source>
        <dbReference type="ARBA" id="ARBA00022525"/>
    </source>
</evidence>
<feature type="binding site" evidence="8">
    <location>
        <position position="504"/>
    </location>
    <ligand>
        <name>Fe(3+)</name>
        <dbReference type="ChEBI" id="CHEBI:29034"/>
        <label>1</label>
    </ligand>
</feature>
<keyword evidence="3" id="KW-0677">Repeat</keyword>
<dbReference type="SUPFAM" id="SSF53850">
    <property type="entry name" value="Periplasmic binding protein-like II"/>
    <property type="match status" value="2"/>
</dbReference>
<dbReference type="InterPro" id="IPR001156">
    <property type="entry name" value="Transferrin-like_dom"/>
</dbReference>
<dbReference type="FunFam" id="3.40.190.10:FF:000095">
    <property type="entry name" value="Lactotransferrin"/>
    <property type="match status" value="1"/>
</dbReference>
<feature type="domain" description="Transferrin-like" evidence="10">
    <location>
        <begin position="13"/>
        <end position="336"/>
    </location>
</feature>
<feature type="disulfide bond" evidence="9">
    <location>
        <begin position="161"/>
        <end position="177"/>
    </location>
</feature>
<reference evidence="11" key="1">
    <citation type="submission" date="2025-08" db="UniProtKB">
        <authorList>
            <consortium name="Ensembl"/>
        </authorList>
    </citation>
    <scope>IDENTIFICATION</scope>
</reference>
<dbReference type="GO" id="GO:0019731">
    <property type="term" value="P:antibacterial humoral response"/>
    <property type="evidence" value="ECO:0007669"/>
    <property type="project" value="TreeGrafter"/>
</dbReference>
<evidence type="ECO:0000259" key="10">
    <source>
        <dbReference type="PROSITE" id="PS51408"/>
    </source>
</evidence>
<sequence length="597" mass="66317">FLCLCLAVPGKTVRWCTVSNHEASKCSDFSDNMKKVLPADGPHVTCVKRASHFECIKSIWANEADAVTVEGGLVFEAGLLPFNLKPIVAEFFGSKDDPQTYHYAVAVVKKDSDFQLNQLRGKKSCHTGLGWSAGWNIPIGVLLPSDSTEKAEMAEFFSSSCVPCANRTAFPRLCQLCVGKGTDKCACSFQEPYFGYSGAFKCLQDGVGDVAFVRHMTVFENLPNKADRDQYELLCLDNSRKSVDEYKDCHLAHFPSHAVVARKVGGKEDLIWELLNQAQEHFGKDKSTEFQLFASPHGKDLLFTDATDGFLRVPPKMDAKLYLGYKYFAAIHRPGRAAEQESYYVVAVVKKPSADLTWNSLQGRKSCPPAVGTSAGWNIPMGLIYNKTGSCKFDEFFSQSCAPGSDPDSSLCALCSGGNDPAHTCAPNNHEGYYGSSGAFRCLVEKGDVAFVKDHTVFQNTDGKNTEAWAKDLKHEDFELLCLDGTRKPVTEAQSCHLARVPNHAVVSRKDKADFVRRILFNQQELFGRNGFEYRMFQMFESSNKDLLFSDDTACLANLQDETTYRKYLGPEYLMAIANMKPCLHSELLDACTFHIH</sequence>
<dbReference type="PROSITE" id="PS00207">
    <property type="entry name" value="TRANSFERRIN_LIKE_3"/>
    <property type="match status" value="2"/>
</dbReference>
<name>A0A8C9M9W0_PANTA</name>
<feature type="disulfide bond" evidence="9">
    <location>
        <begin position="16"/>
        <end position="55"/>
    </location>
</feature>
<dbReference type="InterPro" id="IPR016357">
    <property type="entry name" value="Transferrin"/>
</dbReference>
<dbReference type="PROSITE" id="PS00205">
    <property type="entry name" value="TRANSFERRIN_LIKE_1"/>
    <property type="match status" value="1"/>
</dbReference>
<reference evidence="11" key="2">
    <citation type="submission" date="2025-09" db="UniProtKB">
        <authorList>
            <consortium name="Ensembl"/>
        </authorList>
    </citation>
    <scope>IDENTIFICATION</scope>
</reference>
<feature type="disulfide bond" evidence="9">
    <location>
        <begin position="235"/>
        <end position="249"/>
    </location>
</feature>
<dbReference type="GO" id="GO:0005769">
    <property type="term" value="C:early endosome"/>
    <property type="evidence" value="ECO:0007669"/>
    <property type="project" value="TreeGrafter"/>
</dbReference>
<keyword evidence="8" id="KW-0408">Iron</keyword>
<dbReference type="PANTHER" id="PTHR11485">
    <property type="entry name" value="TRANSFERRIN"/>
    <property type="match status" value="1"/>
</dbReference>
<evidence type="ECO:0000256" key="9">
    <source>
        <dbReference type="PIRSR" id="PIRSR002549-4"/>
    </source>
</evidence>
<dbReference type="SMART" id="SM00094">
    <property type="entry name" value="TR_FER"/>
    <property type="match status" value="2"/>
</dbReference>
<feature type="binding site" evidence="7">
    <location>
        <position position="127"/>
    </location>
    <ligand>
        <name>hydrogencarbonate</name>
        <dbReference type="ChEBI" id="CHEBI:17544"/>
        <label>1</label>
    </ligand>
</feature>
<feature type="disulfide bond" evidence="9">
    <location>
        <begin position="174"/>
        <end position="185"/>
    </location>
</feature>
<evidence type="ECO:0000313" key="12">
    <source>
        <dbReference type="Proteomes" id="UP000675900"/>
    </source>
</evidence>
<feature type="disulfide bond" evidence="9">
    <location>
        <begin position="367"/>
        <end position="442"/>
    </location>
</feature>
<dbReference type="GO" id="GO:0006826">
    <property type="term" value="P:iron ion transport"/>
    <property type="evidence" value="ECO:0007669"/>
    <property type="project" value="TreeGrafter"/>
</dbReference>
<feature type="disulfide bond" evidence="9">
    <location>
        <begin position="482"/>
        <end position="496"/>
    </location>
</feature>